<proteinExistence type="predicted"/>
<accession>A0A9P6KQB5</accession>
<evidence type="ECO:0000313" key="4">
    <source>
        <dbReference type="Proteomes" id="UP000756921"/>
    </source>
</evidence>
<dbReference type="PANTHER" id="PTHR35897:SF1">
    <property type="entry name" value="METHYLTRANSFERASE AUSD"/>
    <property type="match status" value="1"/>
</dbReference>
<dbReference type="GO" id="GO:0032259">
    <property type="term" value="P:methylation"/>
    <property type="evidence" value="ECO:0007669"/>
    <property type="project" value="UniProtKB-KW"/>
</dbReference>
<evidence type="ECO:0000256" key="1">
    <source>
        <dbReference type="ARBA" id="ARBA00022679"/>
    </source>
</evidence>
<evidence type="ECO:0000256" key="2">
    <source>
        <dbReference type="ARBA" id="ARBA00022691"/>
    </source>
</evidence>
<reference evidence="3" key="1">
    <citation type="journal article" date="2020" name="Mol. Plant Microbe Interact.">
        <title>Genome Sequence of the Biocontrol Agent Coniothyrium minitans strain Conio (IMI 134523).</title>
        <authorList>
            <person name="Patel D."/>
            <person name="Shittu T.A."/>
            <person name="Baroncelli R."/>
            <person name="Muthumeenakshi S."/>
            <person name="Osborne T.H."/>
            <person name="Janganan T.K."/>
            <person name="Sreenivasaprasad S."/>
        </authorList>
    </citation>
    <scope>NUCLEOTIDE SEQUENCE</scope>
    <source>
        <strain evidence="3">Conio</strain>
    </source>
</reference>
<keyword evidence="1" id="KW-0808">Transferase</keyword>
<dbReference type="OrthoDB" id="2094832at2759"/>
<keyword evidence="2" id="KW-0949">S-adenosyl-L-methionine</keyword>
<dbReference type="GO" id="GO:0008168">
    <property type="term" value="F:methyltransferase activity"/>
    <property type="evidence" value="ECO:0007669"/>
    <property type="project" value="UniProtKB-KW"/>
</dbReference>
<sequence length="81" mass="9147">MACCFGQGIRQLVADGAPPENIFGCDLRKEYVELGYQLFRDHGRLHGQLLTADIFEKIVSACRPARYLRCCCISWILLSPV</sequence>
<name>A0A9P6KQB5_9PLEO</name>
<gene>
    <name evidence="3" type="ORF">PMIN01_06382</name>
</gene>
<protein>
    <submittedName>
        <fullName evidence="3">Methyltransferase domain-containing protein</fullName>
    </submittedName>
</protein>
<keyword evidence="3" id="KW-0489">Methyltransferase</keyword>
<evidence type="ECO:0000313" key="3">
    <source>
        <dbReference type="EMBL" id="KAF9734977.1"/>
    </source>
</evidence>
<keyword evidence="4" id="KW-1185">Reference proteome</keyword>
<dbReference type="AlphaFoldDB" id="A0A9P6KQB5"/>
<dbReference type="Proteomes" id="UP000756921">
    <property type="component" value="Unassembled WGS sequence"/>
</dbReference>
<dbReference type="EMBL" id="WJXW01000006">
    <property type="protein sequence ID" value="KAF9734977.1"/>
    <property type="molecule type" value="Genomic_DNA"/>
</dbReference>
<dbReference type="InterPro" id="IPR051654">
    <property type="entry name" value="Meroterpenoid_MTases"/>
</dbReference>
<comment type="caution">
    <text evidence="3">The sequence shown here is derived from an EMBL/GenBank/DDBJ whole genome shotgun (WGS) entry which is preliminary data.</text>
</comment>
<organism evidence="3 4">
    <name type="scientific">Paraphaeosphaeria minitans</name>
    <dbReference type="NCBI Taxonomy" id="565426"/>
    <lineage>
        <taxon>Eukaryota</taxon>
        <taxon>Fungi</taxon>
        <taxon>Dikarya</taxon>
        <taxon>Ascomycota</taxon>
        <taxon>Pezizomycotina</taxon>
        <taxon>Dothideomycetes</taxon>
        <taxon>Pleosporomycetidae</taxon>
        <taxon>Pleosporales</taxon>
        <taxon>Massarineae</taxon>
        <taxon>Didymosphaeriaceae</taxon>
        <taxon>Paraphaeosphaeria</taxon>
    </lineage>
</organism>
<dbReference type="PANTHER" id="PTHR35897">
    <property type="entry name" value="METHYLTRANSFERASE AUSD"/>
    <property type="match status" value="1"/>
</dbReference>